<feature type="transmembrane region" description="Helical" evidence="1">
    <location>
        <begin position="68"/>
        <end position="89"/>
    </location>
</feature>
<evidence type="ECO:0000259" key="2">
    <source>
        <dbReference type="Pfam" id="PF02517"/>
    </source>
</evidence>
<feature type="transmembrane region" description="Helical" evidence="1">
    <location>
        <begin position="192"/>
        <end position="212"/>
    </location>
</feature>
<dbReference type="AlphaFoldDB" id="A0AA37XE56"/>
<dbReference type="GO" id="GO:0080120">
    <property type="term" value="P:CAAX-box protein maturation"/>
    <property type="evidence" value="ECO:0007669"/>
    <property type="project" value="UniProtKB-ARBA"/>
</dbReference>
<keyword evidence="1" id="KW-0472">Membrane</keyword>
<dbReference type="RefSeq" id="WP_284250322.1">
    <property type="nucleotide sequence ID" value="NZ_BSUM01000001.1"/>
</dbReference>
<feature type="transmembrane region" description="Helical" evidence="1">
    <location>
        <begin position="165"/>
        <end position="186"/>
    </location>
</feature>
<keyword evidence="1" id="KW-1133">Transmembrane helix</keyword>
<reference evidence="3" key="1">
    <citation type="journal article" date="2014" name="Int. J. Syst. Evol. Microbiol.">
        <title>Complete genome sequence of Corynebacterium casei LMG S-19264T (=DSM 44701T), isolated from a smear-ripened cheese.</title>
        <authorList>
            <consortium name="US DOE Joint Genome Institute (JGI-PGF)"/>
            <person name="Walter F."/>
            <person name="Albersmeier A."/>
            <person name="Kalinowski J."/>
            <person name="Ruckert C."/>
        </authorList>
    </citation>
    <scope>NUCLEOTIDE SEQUENCE</scope>
    <source>
        <strain evidence="3">NBRC 112290</strain>
    </source>
</reference>
<protein>
    <recommendedName>
        <fullName evidence="2">CAAX prenyl protease 2/Lysostaphin resistance protein A-like domain-containing protein</fullName>
    </recommendedName>
</protein>
<dbReference type="InterPro" id="IPR003675">
    <property type="entry name" value="Rce1/LyrA-like_dom"/>
</dbReference>
<keyword evidence="4" id="KW-1185">Reference proteome</keyword>
<feature type="transmembrane region" description="Helical" evidence="1">
    <location>
        <begin position="27"/>
        <end position="48"/>
    </location>
</feature>
<feature type="transmembrane region" description="Helical" evidence="1">
    <location>
        <begin position="101"/>
        <end position="120"/>
    </location>
</feature>
<comment type="caution">
    <text evidence="3">The sequence shown here is derived from an EMBL/GenBank/DDBJ whole genome shotgun (WGS) entry which is preliminary data.</text>
</comment>
<keyword evidence="1" id="KW-0812">Transmembrane</keyword>
<organism evidence="3 4">
    <name type="scientific">Litorihabitans aurantiacus</name>
    <dbReference type="NCBI Taxonomy" id="1930061"/>
    <lineage>
        <taxon>Bacteria</taxon>
        <taxon>Bacillati</taxon>
        <taxon>Actinomycetota</taxon>
        <taxon>Actinomycetes</taxon>
        <taxon>Micrococcales</taxon>
        <taxon>Beutenbergiaceae</taxon>
        <taxon>Litorihabitans</taxon>
    </lineage>
</organism>
<evidence type="ECO:0000256" key="1">
    <source>
        <dbReference type="SAM" id="Phobius"/>
    </source>
</evidence>
<feature type="domain" description="CAAX prenyl protease 2/Lysostaphin resistance protein A-like" evidence="2">
    <location>
        <begin position="132"/>
        <end position="231"/>
    </location>
</feature>
<evidence type="ECO:0000313" key="4">
    <source>
        <dbReference type="Proteomes" id="UP001157161"/>
    </source>
</evidence>
<name>A0AA37XE56_9MICO</name>
<feature type="transmembrane region" description="Helical" evidence="1">
    <location>
        <begin position="132"/>
        <end position="153"/>
    </location>
</feature>
<dbReference type="EMBL" id="BSUM01000001">
    <property type="protein sequence ID" value="GMA31516.1"/>
    <property type="molecule type" value="Genomic_DNA"/>
</dbReference>
<feature type="transmembrane region" description="Helical" evidence="1">
    <location>
        <begin position="247"/>
        <end position="266"/>
    </location>
</feature>
<gene>
    <name evidence="3" type="ORF">GCM10025875_15080</name>
</gene>
<accession>A0AA37XE56</accession>
<dbReference type="Proteomes" id="UP001157161">
    <property type="component" value="Unassembled WGS sequence"/>
</dbReference>
<proteinExistence type="predicted"/>
<dbReference type="Pfam" id="PF02517">
    <property type="entry name" value="Rce1-like"/>
    <property type="match status" value="1"/>
</dbReference>
<reference evidence="3" key="2">
    <citation type="submission" date="2023-02" db="EMBL/GenBank/DDBJ databases">
        <authorList>
            <person name="Sun Q."/>
            <person name="Mori K."/>
        </authorList>
    </citation>
    <scope>NUCLEOTIDE SEQUENCE</scope>
    <source>
        <strain evidence="3">NBRC 112290</strain>
    </source>
</reference>
<dbReference type="GO" id="GO:0004175">
    <property type="term" value="F:endopeptidase activity"/>
    <property type="evidence" value="ECO:0007669"/>
    <property type="project" value="UniProtKB-ARBA"/>
</dbReference>
<evidence type="ECO:0000313" key="3">
    <source>
        <dbReference type="EMBL" id="GMA31516.1"/>
    </source>
</evidence>
<sequence>MPRRGDTPGPATFILGRHDVAPRIRVTLARGLVVTLAAAVLTLGLQLVSGTPYRAWGSSDRAVVLAEVVPLVVSAVFLVAFVVWSQWDAVWRDPFRMPTPVAVRVVVAVACGAVLARAAVQDFSPAGVDLGPLLAAAVLGAVVHEVAVRGVLLRALRVGRRSEMVAAWTATAASALPQVVVLVLVPSATGRGLTAVADVAALLALGALLHLVRRTTRRLLAAVGVHAVWNVGSQLERAGGGASTLEGPLVATAALVLAVAVVAALATTLRRDPLRRALVDPRLS</sequence>